<dbReference type="Gene3D" id="3.30.450.40">
    <property type="match status" value="1"/>
</dbReference>
<dbReference type="PROSITE" id="PS50109">
    <property type="entry name" value="HIS_KIN"/>
    <property type="match status" value="1"/>
</dbReference>
<dbReference type="EMBL" id="JAAIJQ010000003">
    <property type="protein sequence ID" value="NEV60631.1"/>
    <property type="molecule type" value="Genomic_DNA"/>
</dbReference>
<dbReference type="SMART" id="SM00387">
    <property type="entry name" value="HATPase_c"/>
    <property type="match status" value="1"/>
</dbReference>
<dbReference type="InterPro" id="IPR003594">
    <property type="entry name" value="HATPase_dom"/>
</dbReference>
<dbReference type="Pfam" id="PF02518">
    <property type="entry name" value="HATPase_c"/>
    <property type="match status" value="1"/>
</dbReference>
<dbReference type="CDD" id="cd00077">
    <property type="entry name" value="HDc"/>
    <property type="match status" value="1"/>
</dbReference>
<evidence type="ECO:0000259" key="4">
    <source>
        <dbReference type="PROSITE" id="PS51833"/>
    </source>
</evidence>
<dbReference type="Pfam" id="PF08668">
    <property type="entry name" value="HDOD"/>
    <property type="match status" value="1"/>
</dbReference>
<comment type="catalytic activity">
    <reaction evidence="1">
        <text>ATP + protein L-histidine = ADP + protein N-phospho-L-histidine.</text>
        <dbReference type="EC" id="2.7.13.3"/>
    </reaction>
</comment>
<dbReference type="PRINTS" id="PR00344">
    <property type="entry name" value="BCTRLSENSOR"/>
</dbReference>
<sequence length="706" mass="74801">MDKNNKNIDPTDLAKLPALPSVLLELLQSFDDPDVDFSRLAAICAKDPVVAARMLAVASSALYRRQPSTETRLDRALVTMGLETVRRIAITTALMQALSQQLSIPRDEICRSWTHALRTAHLAQRLAETLGHACPSEAYLAGLLHDIGQLIIASQKGAAYIQLLAEAGCAEPLVARERGLVGTDHCAVGAALISAWRLESFLADACRFHHAETAALVDAHLLVRLLHVANALESVHWDDADAFAAGDLLFGLTPSMLRKLREESRAVVAELAGPLGIAPVEETRADEAASQRIRLKGESRLLSAVRTHSLAAGLREDLGGERDESALLAVLGQMLSLLFGVDRTRYLLPAAGGRLKGLDPGASDGRFAELSCTADGGASRAAQAFTSGAITQAMADSPDVSVFDRQVMGTASGVLYLPLRAPGGCQGVAVLQTQPAQLARLLTQTRLLMLLGSEAGLALMGLRARVAQRQLADEDRRLLEQSRLHAAVHEASNPMTVMQSYLDLLVDRLQGDPEASEDLGVLRQEVERVGGILVRLVDDAPAASPDTGDTTPSTAIRRLSGVLEQALCRPRGIALRLCCAEEIPALTLGEDALKQVLINLVRNAAEALGAGGQICVDLRAGVNVAGKVYVELSVSDDGPGVPAERVAGLFQPITSAKPGHAGVGLTVVRTLVEGVDGMVGYFPGSGGGSRFRVLMPPCREPARRTG</sequence>
<dbReference type="Gene3D" id="1.10.3210.10">
    <property type="entry name" value="Hypothetical protein af1432"/>
    <property type="match status" value="1"/>
</dbReference>
<evidence type="ECO:0000313" key="6">
    <source>
        <dbReference type="Proteomes" id="UP000483379"/>
    </source>
</evidence>
<dbReference type="PANTHER" id="PTHR33525:SF6">
    <property type="entry name" value="HDOD DOMAIN-CONTAINING PROTEIN"/>
    <property type="match status" value="1"/>
</dbReference>
<dbReference type="Proteomes" id="UP000483379">
    <property type="component" value="Unassembled WGS sequence"/>
</dbReference>
<dbReference type="SUPFAM" id="SSF55874">
    <property type="entry name" value="ATPase domain of HSP90 chaperone/DNA topoisomerase II/histidine kinase"/>
    <property type="match status" value="1"/>
</dbReference>
<reference evidence="5 6" key="1">
    <citation type="submission" date="2020-02" db="EMBL/GenBank/DDBJ databases">
        <title>Genome sequences of Thiorhodococcus mannitoliphagus and Thiorhodococcus minor, purple sulfur photosynthetic bacteria in the gammaproteobacterial family, Chromatiaceae.</title>
        <authorList>
            <person name="Aviles F.A."/>
            <person name="Meyer T.E."/>
            <person name="Kyndt J.A."/>
        </authorList>
    </citation>
    <scope>NUCLEOTIDE SEQUENCE [LARGE SCALE GENOMIC DNA]</scope>
    <source>
        <strain evidence="5 6">DSM 11518</strain>
    </source>
</reference>
<dbReference type="InterPro" id="IPR036890">
    <property type="entry name" value="HATPase_C_sf"/>
</dbReference>
<dbReference type="InterPro" id="IPR004358">
    <property type="entry name" value="Sig_transdc_His_kin-like_C"/>
</dbReference>
<dbReference type="GO" id="GO:0004673">
    <property type="term" value="F:protein histidine kinase activity"/>
    <property type="evidence" value="ECO:0007669"/>
    <property type="project" value="UniProtKB-EC"/>
</dbReference>
<dbReference type="AlphaFoldDB" id="A0A6M0JUN0"/>
<dbReference type="InterPro" id="IPR003607">
    <property type="entry name" value="HD/PDEase_dom"/>
</dbReference>
<gene>
    <name evidence="5" type="ORF">G3446_01770</name>
</gene>
<keyword evidence="6" id="KW-1185">Reference proteome</keyword>
<dbReference type="EC" id="2.7.13.3" evidence="2"/>
<evidence type="ECO:0000256" key="1">
    <source>
        <dbReference type="ARBA" id="ARBA00000085"/>
    </source>
</evidence>
<dbReference type="PANTHER" id="PTHR33525">
    <property type="match status" value="1"/>
</dbReference>
<dbReference type="InterPro" id="IPR013976">
    <property type="entry name" value="HDOD"/>
</dbReference>
<organism evidence="5 6">
    <name type="scientific">Thiorhodococcus minor</name>
    <dbReference type="NCBI Taxonomy" id="57489"/>
    <lineage>
        <taxon>Bacteria</taxon>
        <taxon>Pseudomonadati</taxon>
        <taxon>Pseudomonadota</taxon>
        <taxon>Gammaproteobacteria</taxon>
        <taxon>Chromatiales</taxon>
        <taxon>Chromatiaceae</taxon>
        <taxon>Thiorhodococcus</taxon>
    </lineage>
</organism>
<feature type="domain" description="HDOD" evidence="4">
    <location>
        <begin position="16"/>
        <end position="212"/>
    </location>
</feature>
<evidence type="ECO:0000256" key="2">
    <source>
        <dbReference type="ARBA" id="ARBA00012438"/>
    </source>
</evidence>
<protein>
    <recommendedName>
        <fullName evidence="2">histidine kinase</fullName>
        <ecNumber evidence="2">2.7.13.3</ecNumber>
    </recommendedName>
</protein>
<dbReference type="InterPro" id="IPR052340">
    <property type="entry name" value="RNase_Y/CdgJ"/>
</dbReference>
<comment type="caution">
    <text evidence="5">The sequence shown here is derived from an EMBL/GenBank/DDBJ whole genome shotgun (WGS) entry which is preliminary data.</text>
</comment>
<dbReference type="Gene3D" id="3.30.565.10">
    <property type="entry name" value="Histidine kinase-like ATPase, C-terminal domain"/>
    <property type="match status" value="1"/>
</dbReference>
<name>A0A6M0JUN0_9GAMM</name>
<dbReference type="InterPro" id="IPR029016">
    <property type="entry name" value="GAF-like_dom_sf"/>
</dbReference>
<dbReference type="SUPFAM" id="SSF109604">
    <property type="entry name" value="HD-domain/PDEase-like"/>
    <property type="match status" value="1"/>
</dbReference>
<dbReference type="InterPro" id="IPR005467">
    <property type="entry name" value="His_kinase_dom"/>
</dbReference>
<feature type="domain" description="Histidine kinase" evidence="3">
    <location>
        <begin position="486"/>
        <end position="699"/>
    </location>
</feature>
<dbReference type="PROSITE" id="PS51833">
    <property type="entry name" value="HDOD"/>
    <property type="match status" value="1"/>
</dbReference>
<evidence type="ECO:0000259" key="3">
    <source>
        <dbReference type="PROSITE" id="PS50109"/>
    </source>
</evidence>
<evidence type="ECO:0000313" key="5">
    <source>
        <dbReference type="EMBL" id="NEV60631.1"/>
    </source>
</evidence>
<accession>A0A6M0JUN0</accession>
<proteinExistence type="predicted"/>
<dbReference type="RefSeq" id="WP_164450679.1">
    <property type="nucleotide sequence ID" value="NZ_JAAIJQ010000003.1"/>
</dbReference>